<accession>Q57ZK7</accession>
<dbReference type="EMBL" id="AC104642">
    <property type="protein sequence ID" value="AAX79475.1"/>
    <property type="molecule type" value="Genomic_DNA"/>
</dbReference>
<dbReference type="OMA" id="HWRVYLP"/>
<dbReference type="OrthoDB" id="245090at2759"/>
<accession>D6XDL2</accession>
<reference evidence="1" key="1">
    <citation type="submission" date="2002-05" db="EMBL/GenBank/DDBJ databases">
        <authorList>
            <person name="El-Sayed N.M."/>
            <person name="Khalak H."/>
            <person name="Adams M.D."/>
        </authorList>
    </citation>
    <scope>NUCLEOTIDE SEQUENCE</scope>
    <source>
        <strain evidence="1">GUTat10.1</strain>
    </source>
</reference>
<reference evidence="2 3" key="3">
    <citation type="journal article" date="2005" name="Science">
        <title>The genome of the African trypanosome Trypanosoma brucei.</title>
        <authorList>
            <person name="Berriman M."/>
            <person name="Ghedin E."/>
            <person name="Hertz-Fowler C."/>
            <person name="Blandin G."/>
            <person name="Renauld H."/>
            <person name="Bartholomeu D.C."/>
            <person name="Lennard N.J."/>
            <person name="Caler E."/>
            <person name="Hamlin N.E."/>
            <person name="Haas B."/>
            <person name="Bohme U."/>
            <person name="Hannick L."/>
            <person name="Aslett M.A."/>
            <person name="Shallom J."/>
            <person name="Marcello L."/>
            <person name="Hou L."/>
            <person name="Wickstead B."/>
            <person name="Alsmark U.C."/>
            <person name="Arrowsmith C."/>
            <person name="Atkin R.J."/>
            <person name="Barron A.J."/>
            <person name="Bringaud F."/>
            <person name="Brooks K."/>
            <person name="Carrington M."/>
            <person name="Cherevach I."/>
            <person name="Chillingworth T.J."/>
            <person name="Churcher C."/>
            <person name="Clark L.N."/>
            <person name="Corton C.H."/>
            <person name="Cronin A."/>
            <person name="Davies R.M."/>
            <person name="Doggett J."/>
            <person name="Djikeng A."/>
            <person name="Feldblyum T."/>
            <person name="Field M.C."/>
            <person name="Fraser A."/>
            <person name="Goodhead I."/>
            <person name="Hance Z."/>
            <person name="Harper D."/>
            <person name="Harris B.R."/>
            <person name="Hauser H."/>
            <person name="Hostetler J."/>
            <person name="Ivens A."/>
            <person name="Jagels K."/>
            <person name="Johnson D."/>
            <person name="Johnson J."/>
            <person name="Jones K."/>
            <person name="Kerhornou A.X."/>
            <person name="Koo H."/>
            <person name="Larke N."/>
            <person name="Landfear S."/>
            <person name="Larkin C."/>
            <person name="Leech V."/>
            <person name="Line A."/>
            <person name="Lord A."/>
            <person name="Macleod A."/>
            <person name="Mooney P.J."/>
            <person name="Moule S."/>
            <person name="Martin D.M."/>
            <person name="Morgan G.W."/>
            <person name="Mungall K."/>
            <person name="Norbertczak H."/>
            <person name="Ormond D."/>
            <person name="Pai G."/>
            <person name="Peacock C.S."/>
            <person name="Peterson J."/>
            <person name="Quail M.A."/>
            <person name="Rabbinowitsch E."/>
            <person name="Rajandream M.A."/>
            <person name="Reitter C."/>
            <person name="Salzberg S.L."/>
            <person name="Sanders M."/>
            <person name="Schobel S."/>
            <person name="Sharp S."/>
            <person name="Simmonds M."/>
            <person name="Simpson A.J."/>
            <person name="Tallon L."/>
            <person name="Turner C.M."/>
            <person name="Tait A."/>
            <person name="Tivey A.R."/>
            <person name="Van Aken S."/>
            <person name="Walker D."/>
            <person name="Wanless D."/>
            <person name="Wang S."/>
            <person name="White B."/>
            <person name="White O."/>
            <person name="Whitehead S."/>
            <person name="Woodward J."/>
            <person name="Wortman J."/>
            <person name="Adams M.D."/>
            <person name="Embley T.M."/>
            <person name="Gull K."/>
            <person name="Ullu E."/>
            <person name="Barry J.D."/>
            <person name="Fairlamb A.H."/>
            <person name="Opperdoes F."/>
            <person name="Barrell B.G."/>
            <person name="Donelson J.E."/>
            <person name="Hall N."/>
            <person name="Fraser C.M."/>
            <person name="Melville S.E."/>
            <person name="El-Sayed N.M."/>
        </authorList>
    </citation>
    <scope>NUCLEOTIDE SEQUENCE [LARGE SCALE GENOMIC DNA]</scope>
    <source>
        <strain evidence="2 3">927/4 GUTat10.1</strain>
    </source>
</reference>
<dbReference type="RefSeq" id="XP_843898.1">
    <property type="nucleotide sequence ID" value="XM_838805.1"/>
</dbReference>
<evidence type="ECO:0000313" key="2">
    <source>
        <dbReference type="EMBL" id="AAZ10339.1"/>
    </source>
</evidence>
<reference evidence="2" key="2">
    <citation type="journal article" date="2005" name="Science">
        <title>Comparative genomics of trypanosomatid parasitic protozoa.</title>
        <authorList>
            <person name="El-Sayed N.M."/>
            <person name="Myler P.J."/>
            <person name="Blandin G."/>
            <person name="Berriman M."/>
            <person name="Crabtree J."/>
            <person name="Aggarwal G."/>
            <person name="Caler E."/>
            <person name="Renauld H."/>
            <person name="Worthey E.A."/>
            <person name="Hertz-Fowler C."/>
            <person name="Ghedin E."/>
            <person name="Peacock C."/>
            <person name="Bartholomeu D.C."/>
            <person name="Haas B.J."/>
            <person name="Tran A.N."/>
            <person name="Wortman J.R."/>
            <person name="Alsmark U.C."/>
            <person name="Angiuoli S."/>
            <person name="Anupama A."/>
            <person name="Badger J."/>
            <person name="Bringaud F."/>
            <person name="Cadag E."/>
            <person name="Carlton J.M."/>
            <person name="Cerqueira G.C."/>
            <person name="Creasy T."/>
            <person name="Delcher A.L."/>
            <person name="Djikeng A."/>
            <person name="Embley T.M."/>
            <person name="Hauser C."/>
            <person name="Ivens A.C."/>
            <person name="Kummerfeld S.K."/>
            <person name="Pereira-Leal J.B."/>
            <person name="Nilsson D."/>
            <person name="Peterson J."/>
            <person name="Salzberg S.L."/>
            <person name="Shallom J."/>
            <person name="Silva J.C."/>
            <person name="Sundaram J."/>
            <person name="Westenberger S."/>
            <person name="White O."/>
            <person name="Melville S.E."/>
            <person name="Donelson J.E."/>
            <person name="Andersson B."/>
            <person name="Stuart K.D."/>
            <person name="Hall N."/>
        </authorList>
    </citation>
    <scope>NUCLEOTIDE SEQUENCE</scope>
    <source>
        <strain evidence="2">927/4 GUTat10.1</strain>
    </source>
</reference>
<proteinExistence type="predicted"/>
<dbReference type="EMBL" id="CP000066">
    <property type="protein sequence ID" value="AAZ10339.1"/>
    <property type="molecule type" value="Genomic_DNA"/>
</dbReference>
<gene>
    <name evidence="2" type="primary">Tb03.27C5.550</name>
    <name evidence="1" type="ORF">Tb927.3.3050</name>
</gene>
<dbReference type="GeneID" id="3656242"/>
<dbReference type="GO" id="GO:0005739">
    <property type="term" value="C:mitochondrion"/>
    <property type="evidence" value="ECO:0000314"/>
    <property type="project" value="GeneDB"/>
</dbReference>
<dbReference type="InParanoid" id="Q57ZK7"/>
<reference evidence="2" key="5">
    <citation type="submission" date="2005-04" db="EMBL/GenBank/DDBJ databases">
        <title>Sequencing, closure, and annotation of Trypanosoma brucei chromosomes 2 through 8.</title>
        <authorList>
            <person name="Ghedin E."/>
            <person name="Blandin G."/>
            <person name="Bartholomeu D."/>
            <person name="Caler E."/>
            <person name="Haas B."/>
            <person name="Hannick L."/>
            <person name="Shallom J."/>
            <person name="Hou L."/>
            <person name="Djikeng A."/>
            <person name="Feldblyum T."/>
            <person name="Hostetler J."/>
            <person name="Johnson J."/>
            <person name="Jones K."/>
            <person name="Koo H.L."/>
            <person name="Larkin C."/>
            <person name="Pai G."/>
            <person name="Peterson J."/>
            <person name="Khalak H.G."/>
            <person name="Salzberg S."/>
            <person name="Simpson A.J."/>
            <person name="Tallon L."/>
            <person name="Van Aken S."/>
            <person name="Wanless D."/>
            <person name="White O."/>
            <person name="Wortman J."/>
            <person name="Fraser C.M."/>
            <person name="El-Sayed N.M.A."/>
        </authorList>
    </citation>
    <scope>NUCLEOTIDE SEQUENCE</scope>
    <source>
        <strain evidence="2">927/4 GUTat10.1</strain>
    </source>
</reference>
<dbReference type="KEGG" id="tbr:Tb927.3.3050"/>
<dbReference type="AlphaFoldDB" id="Q57ZK7"/>
<evidence type="ECO:0000313" key="1">
    <source>
        <dbReference type="EMBL" id="AAX79475.1"/>
    </source>
</evidence>
<name>Q57ZK7_TRYB2</name>
<protein>
    <submittedName>
        <fullName evidence="1">Uncharacterized protein</fullName>
    </submittedName>
</protein>
<evidence type="ECO:0000313" key="3">
    <source>
        <dbReference type="Proteomes" id="UP000008524"/>
    </source>
</evidence>
<organism evidence="1 3">
    <name type="scientific">Trypanosoma brucei brucei (strain 927/4 GUTat10.1)</name>
    <dbReference type="NCBI Taxonomy" id="185431"/>
    <lineage>
        <taxon>Eukaryota</taxon>
        <taxon>Discoba</taxon>
        <taxon>Euglenozoa</taxon>
        <taxon>Kinetoplastea</taxon>
        <taxon>Metakinetoplastina</taxon>
        <taxon>Trypanosomatida</taxon>
        <taxon>Trypanosomatidae</taxon>
        <taxon>Trypanosoma</taxon>
    </lineage>
</organism>
<dbReference type="Proteomes" id="UP000008524">
    <property type="component" value="Chromosome 3"/>
</dbReference>
<keyword evidence="3" id="KW-1185">Reference proteome</keyword>
<sequence>MIFYSPFSFLSNMRMPLVIHMAPAVMRRFTGSRLIGPRCCHIATDSHVFFQLYGRHMEPMNETVPLSPSPPLKLEVSNNSSLFTSQLPAWSKALKELSAQLYAAPHSGFRRRSAIHALEVLNNALSLPHERRMPYCQSFWHKALAICGNIDEGEDIRSAALLATVLYYGDKHKRVLAFASNVQWLREKRAMSVLREDTQYILRLCIVYVLSSSFVGASFRPDMVECVKMHAENALRVMRGGEALETAREYRVFLYALDWYVAHCGNIDARDFIRRTFDPLVSDRLRPFIFRTDEGVPVEAFKKVSPASILRMGERCRAEGNTKLLRQLFTEVKHREDVDDRYRLFKLSSSLGNMLSLMSDVDSRTQSDIVACCGTSLSHEALAKIGGSSRNCSAVLRVLWNIGGEEAYFASRQVLFHRSPEEALAFQNECGDVLLADRSLVWETALRSMSESIGRGDINWRETLPTALRLLSDAGKNSVFFQLLRESHREDETASLMTASALGQATRRSGQWWRALDVVDMIAACDPPRTTAEDMFLQDACLQTIYALRDAKRWKEALAFYTSFASIALPPIHRLFCSVICGMPPSSPWEAALTVAQTYGEVPEKFLRTLRCARTPDAVMCASTEGAPLGLGTSSLKSRRFILQGFAEGGHWHHALQCVLQGAEGDVDFSSCVSLLRAAQRTSLGSLPGTFFSVLPDCVWGSAGLLRLCLLAAEAHGIMGSLCDALEKHESHEIATEYLSLTRFLIDGRLPPDDKPLSNRYVIYRILMSPLPSSSPAKIRVKWTKDALAAFESARHGGMKAFVQSYFRLHPSCVPKKLNRENSKTFALRSVMPQGSLQECNTLVAVLPRMLAVADKPSGTSTHAYARAVAQRARVGPMHTLAYLLSSSSSGLILLLSSSIPTKAVRLEMRIFLRVCPLGPSSIPLLSTTFYTSYKMEVVAASLPEVSVTVEATCSSDTDGLMAGSLYRLKESVSAEGWGICGVETDEAAAEEGLHVAALTLRLLHDECEGERVMLFETTNVPAWLRQACDE</sequence>
<dbReference type="eggNOG" id="ENOG502S0T0">
    <property type="taxonomic scope" value="Eukaryota"/>
</dbReference>
<dbReference type="GO" id="GO:0020023">
    <property type="term" value="C:kinetoplast"/>
    <property type="evidence" value="ECO:0006056"/>
    <property type="project" value="Others"/>
</dbReference>
<reference evidence="1" key="4">
    <citation type="submission" date="2005-04" db="EMBL/GenBank/DDBJ databases">
        <title>.</title>
        <authorList>
            <person name="Ghedin E."/>
            <person name="Blandin G."/>
            <person name="Bartholomeu D."/>
            <person name="Caler E."/>
            <person name="Haas B."/>
            <person name="Hannick L."/>
            <person name="Shallom J."/>
            <person name="Hou L."/>
            <person name="Djikeng A."/>
            <person name="Feldblyum T."/>
            <person name="Hostetler J."/>
            <person name="Johnson J."/>
            <person name="Jones K."/>
            <person name="Koo H.L."/>
            <person name="Larkin C."/>
            <person name="Pai G."/>
            <person name="Peterson J."/>
            <person name="Khalak H.G."/>
            <person name="Salzberg S."/>
            <person name="Simpson A.J."/>
            <person name="Tallon L."/>
            <person name="Van Aken S."/>
            <person name="Wanless D."/>
            <person name="White O."/>
            <person name="Wortman J."/>
            <person name="Fraser C.M."/>
            <person name="El-Sayed N.M.A."/>
        </authorList>
    </citation>
    <scope>NUCLEOTIDE SEQUENCE</scope>
    <source>
        <strain evidence="1">GUTat10.1</strain>
    </source>
</reference>
<dbReference type="PaxDb" id="5691-AAZ10339"/>